<dbReference type="SUPFAM" id="SSF53098">
    <property type="entry name" value="Ribonuclease H-like"/>
    <property type="match status" value="1"/>
</dbReference>
<reference evidence="2 3" key="1">
    <citation type="journal article" date="2010" name="Science">
        <title>Genomic comparison of the ants Camponotus floridanus and Harpegnathos saltator.</title>
        <authorList>
            <person name="Bonasio R."/>
            <person name="Zhang G."/>
            <person name="Ye C."/>
            <person name="Mutti N.S."/>
            <person name="Fang X."/>
            <person name="Qin N."/>
            <person name="Donahue G."/>
            <person name="Yang P."/>
            <person name="Li Q."/>
            <person name="Li C."/>
            <person name="Zhang P."/>
            <person name="Huang Z."/>
            <person name="Berger S.L."/>
            <person name="Reinberg D."/>
            <person name="Wang J."/>
            <person name="Liebig J."/>
        </authorList>
    </citation>
    <scope>NUCLEOTIDE SEQUENCE [LARGE SCALE GENOMIC DNA]</scope>
    <source>
        <strain evidence="3">C129</strain>
    </source>
</reference>
<dbReference type="InterPro" id="IPR050951">
    <property type="entry name" value="Retrovirus_Pol_polyprotein"/>
</dbReference>
<dbReference type="InParanoid" id="E2AL46"/>
<dbReference type="STRING" id="104421.E2AL46"/>
<evidence type="ECO:0000313" key="2">
    <source>
        <dbReference type="EMBL" id="EFN65849.1"/>
    </source>
</evidence>
<dbReference type="Pfam" id="PF22938">
    <property type="entry name" value="Integrase_p58_C"/>
    <property type="match status" value="1"/>
</dbReference>
<dbReference type="OMA" id="LMAYCAT"/>
<dbReference type="PANTHER" id="PTHR37984:SF15">
    <property type="entry name" value="INTEGRASE CATALYTIC DOMAIN-CONTAINING PROTEIN"/>
    <property type="match status" value="1"/>
</dbReference>
<protein>
    <submittedName>
        <fullName evidence="2">Transposon Ty3-I Gag-Pol polyprotein</fullName>
    </submittedName>
</protein>
<evidence type="ECO:0000313" key="3">
    <source>
        <dbReference type="Proteomes" id="UP000000311"/>
    </source>
</evidence>
<sequence length="191" mass="22420">TTALHPQSDGQVERQHLTIINYLSKFISENQRDWDSWIPMFLLAYRSSKHETTGFTPAELYLGHDLRLPLDLLLGSPPRERSQSEADFASSLRGKLDRIHFEVRGRMDIKSSRMKSWYDRNARQILFQEGEKVWFFNPRRIKGRAPKLQSNWEGPFVVVKKLNDVVFCIQKSVKHKKKIVHADRLAPFSER</sequence>
<feature type="domain" description="Integrase catalytic" evidence="1">
    <location>
        <begin position="1"/>
        <end position="65"/>
    </location>
</feature>
<organism evidence="3">
    <name type="scientific">Camponotus floridanus</name>
    <name type="common">Florida carpenter ant</name>
    <dbReference type="NCBI Taxonomy" id="104421"/>
    <lineage>
        <taxon>Eukaryota</taxon>
        <taxon>Metazoa</taxon>
        <taxon>Ecdysozoa</taxon>
        <taxon>Arthropoda</taxon>
        <taxon>Hexapoda</taxon>
        <taxon>Insecta</taxon>
        <taxon>Pterygota</taxon>
        <taxon>Neoptera</taxon>
        <taxon>Endopterygota</taxon>
        <taxon>Hymenoptera</taxon>
        <taxon>Apocrita</taxon>
        <taxon>Aculeata</taxon>
        <taxon>Formicoidea</taxon>
        <taxon>Formicidae</taxon>
        <taxon>Formicinae</taxon>
        <taxon>Camponotus</taxon>
    </lineage>
</organism>
<proteinExistence type="predicted"/>
<dbReference type="InterPro" id="IPR012337">
    <property type="entry name" value="RNaseH-like_sf"/>
</dbReference>
<keyword evidence="3" id="KW-1185">Reference proteome</keyword>
<dbReference type="InterPro" id="IPR036397">
    <property type="entry name" value="RNaseH_sf"/>
</dbReference>
<feature type="non-terminal residue" evidence="2">
    <location>
        <position position="1"/>
    </location>
</feature>
<name>E2AL46_CAMFO</name>
<dbReference type="PROSITE" id="PS50994">
    <property type="entry name" value="INTEGRASE"/>
    <property type="match status" value="1"/>
</dbReference>
<dbReference type="AlphaFoldDB" id="E2AL46"/>
<dbReference type="InterPro" id="IPR001584">
    <property type="entry name" value="Integrase_cat-core"/>
</dbReference>
<dbReference type="Gene3D" id="3.30.420.10">
    <property type="entry name" value="Ribonuclease H-like superfamily/Ribonuclease H"/>
    <property type="match status" value="1"/>
</dbReference>
<feature type="non-terminal residue" evidence="2">
    <location>
        <position position="191"/>
    </location>
</feature>
<gene>
    <name evidence="2" type="ORF">EAG_02390</name>
</gene>
<evidence type="ECO:0000259" key="1">
    <source>
        <dbReference type="PROSITE" id="PS50994"/>
    </source>
</evidence>
<dbReference type="EMBL" id="GL440451">
    <property type="protein sequence ID" value="EFN65849.1"/>
    <property type="molecule type" value="Genomic_DNA"/>
</dbReference>
<dbReference type="Proteomes" id="UP000000311">
    <property type="component" value="Unassembled WGS sequence"/>
</dbReference>
<dbReference type="GO" id="GO:0015074">
    <property type="term" value="P:DNA integration"/>
    <property type="evidence" value="ECO:0007669"/>
    <property type="project" value="InterPro"/>
</dbReference>
<dbReference type="GO" id="GO:0003676">
    <property type="term" value="F:nucleic acid binding"/>
    <property type="evidence" value="ECO:0007669"/>
    <property type="project" value="InterPro"/>
</dbReference>
<dbReference type="InterPro" id="IPR054465">
    <property type="entry name" value="Integrase_p58-like_C"/>
</dbReference>
<accession>E2AL46</accession>
<dbReference type="PANTHER" id="PTHR37984">
    <property type="entry name" value="PROTEIN CBG26694"/>
    <property type="match status" value="1"/>
</dbReference>